<evidence type="ECO:0000313" key="9">
    <source>
        <dbReference type="EMBL" id="OGL41210.1"/>
    </source>
</evidence>
<dbReference type="Pfam" id="PF00072">
    <property type="entry name" value="Response_reg"/>
    <property type="match status" value="1"/>
</dbReference>
<protein>
    <recommendedName>
        <fullName evidence="8">Response regulatory domain-containing protein</fullName>
    </recommendedName>
</protein>
<dbReference type="Proteomes" id="UP000178526">
    <property type="component" value="Unassembled WGS sequence"/>
</dbReference>
<evidence type="ECO:0000256" key="6">
    <source>
        <dbReference type="PROSITE-ProRule" id="PRU00169"/>
    </source>
</evidence>
<evidence type="ECO:0000256" key="4">
    <source>
        <dbReference type="ARBA" id="ARBA00023125"/>
    </source>
</evidence>
<evidence type="ECO:0000256" key="7">
    <source>
        <dbReference type="SAM" id="Phobius"/>
    </source>
</evidence>
<feature type="modified residue" description="4-aspartylphosphate" evidence="6">
    <location>
        <position position="52"/>
    </location>
</feature>
<evidence type="ECO:0000256" key="5">
    <source>
        <dbReference type="ARBA" id="ARBA00023163"/>
    </source>
</evidence>
<sequence length="155" mass="17464">MSRILFVDDDVSMQAAVSKLVSLLGHEIDVASDGIEGLFKFKENNYDLVITDVRMPKLDGKDFLKKVKNLDKSAVIVVLTGYGSVTSAVELLKLGAYDYLEKPINFEEFEMTLNRALEKKQIENQLNFFKGVLLTIIISIPLWLILGIILALVWK</sequence>
<accession>A0A1F7RIS1</accession>
<dbReference type="GO" id="GO:0006355">
    <property type="term" value="P:regulation of DNA-templated transcription"/>
    <property type="evidence" value="ECO:0007669"/>
    <property type="project" value="TreeGrafter"/>
</dbReference>
<dbReference type="EMBL" id="MGDB01000075">
    <property type="protein sequence ID" value="OGL41210.1"/>
    <property type="molecule type" value="Genomic_DNA"/>
</dbReference>
<dbReference type="PANTHER" id="PTHR48111">
    <property type="entry name" value="REGULATOR OF RPOS"/>
    <property type="match status" value="1"/>
</dbReference>
<dbReference type="SUPFAM" id="SSF52172">
    <property type="entry name" value="CheY-like"/>
    <property type="match status" value="1"/>
</dbReference>
<keyword evidence="5" id="KW-0804">Transcription</keyword>
<keyword evidence="7" id="KW-0812">Transmembrane</keyword>
<dbReference type="InterPro" id="IPR011006">
    <property type="entry name" value="CheY-like_superfamily"/>
</dbReference>
<feature type="transmembrane region" description="Helical" evidence="7">
    <location>
        <begin position="128"/>
        <end position="154"/>
    </location>
</feature>
<evidence type="ECO:0000256" key="1">
    <source>
        <dbReference type="ARBA" id="ARBA00022553"/>
    </source>
</evidence>
<dbReference type="AlphaFoldDB" id="A0A1F7RIS1"/>
<dbReference type="GO" id="GO:0032993">
    <property type="term" value="C:protein-DNA complex"/>
    <property type="evidence" value="ECO:0007669"/>
    <property type="project" value="TreeGrafter"/>
</dbReference>
<keyword evidence="4" id="KW-0238">DNA-binding</keyword>
<keyword evidence="3" id="KW-0805">Transcription regulation</keyword>
<dbReference type="SMART" id="SM00448">
    <property type="entry name" value="REC"/>
    <property type="match status" value="1"/>
</dbReference>
<organism evidence="9 10">
    <name type="scientific">Candidatus Schekmanbacteria bacterium GWA2_38_11</name>
    <dbReference type="NCBI Taxonomy" id="1817876"/>
    <lineage>
        <taxon>Bacteria</taxon>
        <taxon>Candidatus Schekmaniibacteriota</taxon>
    </lineage>
</organism>
<dbReference type="GO" id="GO:0000156">
    <property type="term" value="F:phosphorelay response regulator activity"/>
    <property type="evidence" value="ECO:0007669"/>
    <property type="project" value="TreeGrafter"/>
</dbReference>
<evidence type="ECO:0000313" key="10">
    <source>
        <dbReference type="Proteomes" id="UP000178526"/>
    </source>
</evidence>
<dbReference type="InterPro" id="IPR001789">
    <property type="entry name" value="Sig_transdc_resp-reg_receiver"/>
</dbReference>
<proteinExistence type="predicted"/>
<keyword evidence="7" id="KW-1133">Transmembrane helix</keyword>
<gene>
    <name evidence="9" type="ORF">A2042_04700</name>
</gene>
<dbReference type="GO" id="GO:0005829">
    <property type="term" value="C:cytosol"/>
    <property type="evidence" value="ECO:0007669"/>
    <property type="project" value="TreeGrafter"/>
</dbReference>
<dbReference type="PANTHER" id="PTHR48111:SF1">
    <property type="entry name" value="TWO-COMPONENT RESPONSE REGULATOR ORR33"/>
    <property type="match status" value="1"/>
</dbReference>
<keyword evidence="1 6" id="KW-0597">Phosphoprotein</keyword>
<dbReference type="GO" id="GO:0000976">
    <property type="term" value="F:transcription cis-regulatory region binding"/>
    <property type="evidence" value="ECO:0007669"/>
    <property type="project" value="TreeGrafter"/>
</dbReference>
<keyword evidence="7" id="KW-0472">Membrane</keyword>
<keyword evidence="2" id="KW-0902">Two-component regulatory system</keyword>
<name>A0A1F7RIS1_9BACT</name>
<dbReference type="InterPro" id="IPR039420">
    <property type="entry name" value="WalR-like"/>
</dbReference>
<evidence type="ECO:0000256" key="3">
    <source>
        <dbReference type="ARBA" id="ARBA00023015"/>
    </source>
</evidence>
<dbReference type="PROSITE" id="PS50110">
    <property type="entry name" value="RESPONSE_REGULATORY"/>
    <property type="match status" value="1"/>
</dbReference>
<comment type="caution">
    <text evidence="9">The sequence shown here is derived from an EMBL/GenBank/DDBJ whole genome shotgun (WGS) entry which is preliminary data.</text>
</comment>
<evidence type="ECO:0000259" key="8">
    <source>
        <dbReference type="PROSITE" id="PS50110"/>
    </source>
</evidence>
<reference evidence="9 10" key="1">
    <citation type="journal article" date="2016" name="Nat. Commun.">
        <title>Thousands of microbial genomes shed light on interconnected biogeochemical processes in an aquifer system.</title>
        <authorList>
            <person name="Anantharaman K."/>
            <person name="Brown C.T."/>
            <person name="Hug L.A."/>
            <person name="Sharon I."/>
            <person name="Castelle C.J."/>
            <person name="Probst A.J."/>
            <person name="Thomas B.C."/>
            <person name="Singh A."/>
            <person name="Wilkins M.J."/>
            <person name="Karaoz U."/>
            <person name="Brodie E.L."/>
            <person name="Williams K.H."/>
            <person name="Hubbard S.S."/>
            <person name="Banfield J.F."/>
        </authorList>
    </citation>
    <scope>NUCLEOTIDE SEQUENCE [LARGE SCALE GENOMIC DNA]</scope>
</reference>
<evidence type="ECO:0000256" key="2">
    <source>
        <dbReference type="ARBA" id="ARBA00023012"/>
    </source>
</evidence>
<dbReference type="Gene3D" id="3.40.50.2300">
    <property type="match status" value="1"/>
</dbReference>
<feature type="domain" description="Response regulatory" evidence="8">
    <location>
        <begin position="3"/>
        <end position="117"/>
    </location>
</feature>